<dbReference type="InterPro" id="IPR005824">
    <property type="entry name" value="KOW"/>
</dbReference>
<dbReference type="SUPFAM" id="SSF50104">
    <property type="entry name" value="Translation proteins SH3-like domain"/>
    <property type="match status" value="1"/>
</dbReference>
<keyword evidence="11" id="KW-1185">Reference proteome</keyword>
<dbReference type="InterPro" id="IPR014722">
    <property type="entry name" value="Rib_uL2_dom2"/>
</dbReference>
<evidence type="ECO:0000256" key="1">
    <source>
        <dbReference type="ARBA" id="ARBA00010618"/>
    </source>
</evidence>
<dbReference type="AlphaFoldDB" id="A0A8S4C3M5"/>
<dbReference type="NCBIfam" id="TIGR01079">
    <property type="entry name" value="rplX_bact"/>
    <property type="match status" value="1"/>
</dbReference>
<dbReference type="InterPro" id="IPR003256">
    <property type="entry name" value="Ribosomal_uL24"/>
</dbReference>
<dbReference type="GO" id="GO:0019843">
    <property type="term" value="F:rRNA binding"/>
    <property type="evidence" value="ECO:0007669"/>
    <property type="project" value="UniProtKB-KW"/>
</dbReference>
<evidence type="ECO:0000313" key="10">
    <source>
        <dbReference type="EMBL" id="CAG7590073.1"/>
    </source>
</evidence>
<dbReference type="InterPro" id="IPR041988">
    <property type="entry name" value="Ribosomal_uL24_KOW"/>
</dbReference>
<dbReference type="InterPro" id="IPR008991">
    <property type="entry name" value="Translation_prot_SH3-like_sf"/>
</dbReference>
<name>A0A8S4C3M5_9ACAR</name>
<dbReference type="Pfam" id="PF17136">
    <property type="entry name" value="ribosomal_L24"/>
    <property type="match status" value="1"/>
</dbReference>
<dbReference type="Pfam" id="PF00467">
    <property type="entry name" value="KOW"/>
    <property type="match status" value="1"/>
</dbReference>
<keyword evidence="4 8" id="KW-0689">Ribosomal protein</keyword>
<gene>
    <name evidence="10" type="ORF">MHYMCMPASI_00242</name>
</gene>
<sequence>MTSKKFRRDDEVFVIAGKDKGKKGKITKVIPDKGRAIVSGINIAKRHVKPNKKLPSGGIIPKEMPIDISNLSHIDPKSGISTRVGFKFLENGRKVRYAKKSGELIDKI</sequence>
<organism evidence="10 11">
    <name type="scientific">Hyalomma marginatum</name>
    <dbReference type="NCBI Taxonomy" id="34627"/>
    <lineage>
        <taxon>Eukaryota</taxon>
        <taxon>Metazoa</taxon>
        <taxon>Ecdysozoa</taxon>
        <taxon>Arthropoda</taxon>
        <taxon>Chelicerata</taxon>
        <taxon>Arachnida</taxon>
        <taxon>Acari</taxon>
        <taxon>Parasitiformes</taxon>
        <taxon>Ixodida</taxon>
        <taxon>Ixodoidea</taxon>
        <taxon>Ixodidae</taxon>
        <taxon>Hyalomminae</taxon>
        <taxon>Hyalomma</taxon>
    </lineage>
</organism>
<feature type="domain" description="KOW" evidence="9">
    <location>
        <begin position="5"/>
        <end position="32"/>
    </location>
</feature>
<dbReference type="Proteomes" id="UP000837675">
    <property type="component" value="Unassembled WGS sequence"/>
</dbReference>
<evidence type="ECO:0000313" key="11">
    <source>
        <dbReference type="Proteomes" id="UP000837675"/>
    </source>
</evidence>
<evidence type="ECO:0000256" key="2">
    <source>
        <dbReference type="ARBA" id="ARBA00022730"/>
    </source>
</evidence>
<dbReference type="GO" id="GO:0003735">
    <property type="term" value="F:structural constituent of ribosome"/>
    <property type="evidence" value="ECO:0007669"/>
    <property type="project" value="InterPro"/>
</dbReference>
<dbReference type="FunFam" id="2.30.30.30:FF:000004">
    <property type="entry name" value="50S ribosomal protein L24"/>
    <property type="match status" value="1"/>
</dbReference>
<evidence type="ECO:0000256" key="3">
    <source>
        <dbReference type="ARBA" id="ARBA00022884"/>
    </source>
</evidence>
<comment type="caution">
    <text evidence="10">The sequence shown here is derived from an EMBL/GenBank/DDBJ whole genome shotgun (WGS) entry which is preliminary data.</text>
</comment>
<comment type="similarity">
    <text evidence="1 8">Belongs to the universal ribosomal protein uL24 family.</text>
</comment>
<dbReference type="GO" id="GO:0006412">
    <property type="term" value="P:translation"/>
    <property type="evidence" value="ECO:0007669"/>
    <property type="project" value="InterPro"/>
</dbReference>
<dbReference type="InterPro" id="IPR005825">
    <property type="entry name" value="Ribosomal_uL24_CS"/>
</dbReference>
<evidence type="ECO:0000256" key="8">
    <source>
        <dbReference type="RuleBase" id="RU003477"/>
    </source>
</evidence>
<dbReference type="GO" id="GO:0005840">
    <property type="term" value="C:ribosome"/>
    <property type="evidence" value="ECO:0007669"/>
    <property type="project" value="UniProtKB-KW"/>
</dbReference>
<evidence type="ECO:0000256" key="6">
    <source>
        <dbReference type="ARBA" id="ARBA00035283"/>
    </source>
</evidence>
<dbReference type="PROSITE" id="PS01108">
    <property type="entry name" value="RIBOSOMAL_L24"/>
    <property type="match status" value="1"/>
</dbReference>
<dbReference type="HAMAP" id="MF_01326_B">
    <property type="entry name" value="Ribosomal_uL24_B"/>
    <property type="match status" value="1"/>
</dbReference>
<keyword evidence="2" id="KW-0699">rRNA-binding</keyword>
<reference evidence="10" key="1">
    <citation type="submission" date="2021-06" db="EMBL/GenBank/DDBJ databases">
        <authorList>
            <person name="Nardi T."/>
            <person name="Nardi T."/>
        </authorList>
    </citation>
    <scope>NUCLEOTIDE SEQUENCE</scope>
</reference>
<evidence type="ECO:0000256" key="7">
    <source>
        <dbReference type="ARBA" id="ARBA00035357"/>
    </source>
</evidence>
<proteinExistence type="inferred from homology"/>
<evidence type="ECO:0000256" key="4">
    <source>
        <dbReference type="ARBA" id="ARBA00022980"/>
    </source>
</evidence>
<dbReference type="GO" id="GO:1990904">
    <property type="term" value="C:ribonucleoprotein complex"/>
    <property type="evidence" value="ECO:0007669"/>
    <property type="project" value="UniProtKB-KW"/>
</dbReference>
<dbReference type="EMBL" id="CAJVAF010000082">
    <property type="protein sequence ID" value="CAG7590073.1"/>
    <property type="molecule type" value="Genomic_DNA"/>
</dbReference>
<dbReference type="CDD" id="cd06089">
    <property type="entry name" value="KOW_RPL26"/>
    <property type="match status" value="1"/>
</dbReference>
<dbReference type="PANTHER" id="PTHR12903">
    <property type="entry name" value="MITOCHONDRIAL RIBOSOMAL PROTEIN L24"/>
    <property type="match status" value="1"/>
</dbReference>
<protein>
    <recommendedName>
        <fullName evidence="6">Large ribosomal subunit protein uL24m</fullName>
    </recommendedName>
    <alternativeName>
        <fullName evidence="7">39S ribosomal protein L24, mitochondrial</fullName>
    </alternativeName>
</protein>
<dbReference type="SMART" id="SM00739">
    <property type="entry name" value="KOW"/>
    <property type="match status" value="1"/>
</dbReference>
<evidence type="ECO:0000259" key="9">
    <source>
        <dbReference type="SMART" id="SM00739"/>
    </source>
</evidence>
<accession>A0A8S4C3M5</accession>
<dbReference type="Gene3D" id="2.30.30.30">
    <property type="match status" value="1"/>
</dbReference>
<evidence type="ECO:0000256" key="5">
    <source>
        <dbReference type="ARBA" id="ARBA00023274"/>
    </source>
</evidence>
<keyword evidence="5 8" id="KW-0687">Ribonucleoprotein</keyword>
<keyword evidence="3" id="KW-0694">RNA-binding</keyword>
<dbReference type="InterPro" id="IPR057264">
    <property type="entry name" value="Ribosomal_uL24_C"/>
</dbReference>